<dbReference type="Pfam" id="PF07549">
    <property type="entry name" value="Sec_GG"/>
    <property type="match status" value="1"/>
</dbReference>
<evidence type="ECO:0000256" key="9">
    <source>
        <dbReference type="HAMAP-Rule" id="MF_01464"/>
    </source>
</evidence>
<feature type="transmembrane region" description="Helical" evidence="9">
    <location>
        <begin position="28"/>
        <end position="48"/>
    </location>
</feature>
<dbReference type="Proteomes" id="UP000093501">
    <property type="component" value="Unassembled WGS sequence"/>
</dbReference>
<dbReference type="RefSeq" id="WP_068751358.1">
    <property type="nucleotide sequence ID" value="NZ_LR214441.1"/>
</dbReference>
<dbReference type="InterPro" id="IPR022813">
    <property type="entry name" value="SecD/SecF_arch_bac"/>
</dbReference>
<dbReference type="HAMAP" id="MF_01464_B">
    <property type="entry name" value="SecF_B"/>
    <property type="match status" value="1"/>
</dbReference>
<evidence type="ECO:0000256" key="1">
    <source>
        <dbReference type="ARBA" id="ARBA00004651"/>
    </source>
</evidence>
<comment type="caution">
    <text evidence="10">The sequence shown here is derived from an EMBL/GenBank/DDBJ whole genome shotgun (WGS) entry which is preliminary data.</text>
</comment>
<dbReference type="NCBIfam" id="TIGR00966">
    <property type="entry name" value="transloc_SecF"/>
    <property type="match status" value="1"/>
</dbReference>
<feature type="transmembrane region" description="Helical" evidence="9">
    <location>
        <begin position="279"/>
        <end position="305"/>
    </location>
</feature>
<keyword evidence="4 9" id="KW-0812">Transmembrane</keyword>
<dbReference type="PANTHER" id="PTHR30081">
    <property type="entry name" value="PROTEIN-EXPORT MEMBRANE PROTEIN SEC"/>
    <property type="match status" value="1"/>
</dbReference>
<comment type="function">
    <text evidence="9">Part of the Sec protein translocase complex. Interacts with the SecYEG preprotein conducting channel. SecDF uses the proton motive force (PMF) to complete protein translocation after the ATP-dependent function of SecA.</text>
</comment>
<dbReference type="GO" id="GO:0006605">
    <property type="term" value="P:protein targeting"/>
    <property type="evidence" value="ECO:0007669"/>
    <property type="project" value="UniProtKB-UniRule"/>
</dbReference>
<dbReference type="GO" id="GO:0043952">
    <property type="term" value="P:protein transport by the Sec complex"/>
    <property type="evidence" value="ECO:0007669"/>
    <property type="project" value="UniProtKB-UniRule"/>
</dbReference>
<dbReference type="PANTHER" id="PTHR30081:SF8">
    <property type="entry name" value="PROTEIN TRANSLOCASE SUBUNIT SECF"/>
    <property type="match status" value="1"/>
</dbReference>
<accession>A0A1C0AMY4</accession>
<dbReference type="AlphaFoldDB" id="A0A1C0AMY4"/>
<gene>
    <name evidence="9" type="primary">secF</name>
    <name evidence="10" type="ORF">BCR15_03025</name>
</gene>
<dbReference type="Gene3D" id="1.20.1640.10">
    <property type="entry name" value="Multidrug efflux transporter AcrB transmembrane domain"/>
    <property type="match status" value="1"/>
</dbReference>
<proteinExistence type="inferred from homology"/>
<dbReference type="Pfam" id="PF02355">
    <property type="entry name" value="SecD_SecF_C"/>
    <property type="match status" value="1"/>
</dbReference>
<dbReference type="SUPFAM" id="SSF82866">
    <property type="entry name" value="Multidrug efflux transporter AcrB transmembrane domain"/>
    <property type="match status" value="1"/>
</dbReference>
<evidence type="ECO:0000256" key="7">
    <source>
        <dbReference type="ARBA" id="ARBA00023010"/>
    </source>
</evidence>
<evidence type="ECO:0000256" key="8">
    <source>
        <dbReference type="ARBA" id="ARBA00023136"/>
    </source>
</evidence>
<feature type="transmembrane region" description="Helical" evidence="9">
    <location>
        <begin position="246"/>
        <end position="267"/>
    </location>
</feature>
<keyword evidence="7 9" id="KW-0811">Translocation</keyword>
<evidence type="ECO:0000256" key="4">
    <source>
        <dbReference type="ARBA" id="ARBA00022692"/>
    </source>
</evidence>
<protein>
    <recommendedName>
        <fullName evidence="9">Protein-export membrane protein SecF</fullName>
    </recommendedName>
</protein>
<dbReference type="InterPro" id="IPR005665">
    <property type="entry name" value="SecF_bac"/>
</dbReference>
<organism evidence="10 11">
    <name type="scientific">Tessaracoccus lapidicaptus</name>
    <dbReference type="NCBI Taxonomy" id="1427523"/>
    <lineage>
        <taxon>Bacteria</taxon>
        <taxon>Bacillati</taxon>
        <taxon>Actinomycetota</taxon>
        <taxon>Actinomycetes</taxon>
        <taxon>Propionibacteriales</taxon>
        <taxon>Propionibacteriaceae</taxon>
        <taxon>Tessaracoccus</taxon>
    </lineage>
</organism>
<name>A0A1C0AMY4_9ACTN</name>
<evidence type="ECO:0000256" key="5">
    <source>
        <dbReference type="ARBA" id="ARBA00022927"/>
    </source>
</evidence>
<dbReference type="GO" id="GO:0065002">
    <property type="term" value="P:intracellular protein transmembrane transport"/>
    <property type="evidence" value="ECO:0007669"/>
    <property type="project" value="UniProtKB-UniRule"/>
</dbReference>
<comment type="similarity">
    <text evidence="9">Belongs to the SecD/SecF family. SecF subfamily.</text>
</comment>
<comment type="subcellular location">
    <subcellularLocation>
        <location evidence="1 9">Cell membrane</location>
        <topology evidence="1 9">Multi-pass membrane protein</topology>
    </subcellularLocation>
</comment>
<keyword evidence="5 9" id="KW-0653">Protein transport</keyword>
<evidence type="ECO:0000313" key="11">
    <source>
        <dbReference type="Proteomes" id="UP000093501"/>
    </source>
</evidence>
<evidence type="ECO:0000256" key="3">
    <source>
        <dbReference type="ARBA" id="ARBA00022475"/>
    </source>
</evidence>
<feature type="transmembrane region" description="Helical" evidence="9">
    <location>
        <begin position="145"/>
        <end position="164"/>
    </location>
</feature>
<feature type="transmembrane region" description="Helical" evidence="9">
    <location>
        <begin position="199"/>
        <end position="218"/>
    </location>
</feature>
<evidence type="ECO:0000313" key="10">
    <source>
        <dbReference type="EMBL" id="OCL34676.1"/>
    </source>
</evidence>
<dbReference type="GO" id="GO:0005886">
    <property type="term" value="C:plasma membrane"/>
    <property type="evidence" value="ECO:0007669"/>
    <property type="project" value="UniProtKB-SubCell"/>
</dbReference>
<reference evidence="11" key="1">
    <citation type="submission" date="2016-07" db="EMBL/GenBank/DDBJ databases">
        <authorList>
            <person name="Florea S."/>
            <person name="Webb J.S."/>
            <person name="Jaromczyk J."/>
            <person name="Schardl C.L."/>
        </authorList>
    </citation>
    <scope>NUCLEOTIDE SEQUENCE [LARGE SCALE GENOMIC DNA]</scope>
    <source>
        <strain evidence="11">IPBSL-7</strain>
    </source>
</reference>
<sequence length="382" mass="41201">MTARRLGIAERLYTGQLSYDFMGNRRRWFLISAVVIGVSLVLLLIRGLTLGIEFSGGTDFQAPMSIQQGTVDEVRERVGDIEVEELDAQVFTLGDDAIRVQTRSLTPDETNQVRADVAEIAGVAAEDVTYNAISPSWGDQITRQGTIALVVFIVLVMALIAVYFRDWKMSVAAIVAVFHDLLVTVGVYAAVGFTVTPSTVIGVLTILGYSLYDTVVVFDKIRENVAGIEHTNHTYSEQSNLAVNQVLVRSLNTTVIGVLPVLALFIAGATLQSGPLADLGLALLVGMIAGAYSSLFIAAPLLAWLREREPGMTEHRARIARRQARSAARTGRARLDAAAEPLAAAATLTTVDDAAPTVAAPTVRHERRTGGSRADRRKKGTR</sequence>
<keyword evidence="11" id="KW-1185">Reference proteome</keyword>
<keyword evidence="3 9" id="KW-1003">Cell membrane</keyword>
<dbReference type="InterPro" id="IPR022646">
    <property type="entry name" value="SecD/SecF_CS"/>
</dbReference>
<feature type="transmembrane region" description="Helical" evidence="9">
    <location>
        <begin position="171"/>
        <end position="193"/>
    </location>
</feature>
<evidence type="ECO:0000256" key="6">
    <source>
        <dbReference type="ARBA" id="ARBA00022989"/>
    </source>
</evidence>
<dbReference type="EMBL" id="MBQD01000020">
    <property type="protein sequence ID" value="OCL34676.1"/>
    <property type="molecule type" value="Genomic_DNA"/>
</dbReference>
<evidence type="ECO:0000256" key="2">
    <source>
        <dbReference type="ARBA" id="ARBA00022448"/>
    </source>
</evidence>
<comment type="subunit">
    <text evidence="9">Forms a complex with SecD. Part of the essential Sec protein translocation apparatus which comprises SecA, SecYEG and auxiliary proteins SecDF. Other proteins may also be involved.</text>
</comment>
<keyword evidence="2 9" id="KW-0813">Transport</keyword>
<dbReference type="InterPro" id="IPR022645">
    <property type="entry name" value="SecD/SecF_bac"/>
</dbReference>
<dbReference type="PRINTS" id="PR01755">
    <property type="entry name" value="SECFTRNLCASE"/>
</dbReference>
<keyword evidence="8 9" id="KW-0472">Membrane</keyword>
<dbReference type="InterPro" id="IPR048634">
    <property type="entry name" value="SecD_SecF_C"/>
</dbReference>
<dbReference type="GO" id="GO:0015450">
    <property type="term" value="F:protein-transporting ATPase activity"/>
    <property type="evidence" value="ECO:0007669"/>
    <property type="project" value="InterPro"/>
</dbReference>
<keyword evidence="6 9" id="KW-1133">Transmembrane helix</keyword>